<dbReference type="EC" id="1.1.1.35" evidence="3"/>
<dbReference type="EC" id="1.1.1.178" evidence="3"/>
<reference evidence="3 4" key="1">
    <citation type="submission" date="2024-06" db="EMBL/GenBank/DDBJ databases">
        <title>Sorghum-associated microbial communities from plants grown in Nebraska, USA.</title>
        <authorList>
            <person name="Schachtman D."/>
        </authorList>
    </citation>
    <scope>NUCLEOTIDE SEQUENCE [LARGE SCALE GENOMIC DNA]</scope>
    <source>
        <strain evidence="3 4">2709</strain>
    </source>
</reference>
<dbReference type="Proteomes" id="UP001549320">
    <property type="component" value="Unassembled WGS sequence"/>
</dbReference>
<dbReference type="InterPro" id="IPR002347">
    <property type="entry name" value="SDR_fam"/>
</dbReference>
<comment type="caution">
    <text evidence="3">The sequence shown here is derived from an EMBL/GenBank/DDBJ whole genome shotgun (WGS) entry which is preliminary data.</text>
</comment>
<dbReference type="InterPro" id="IPR036291">
    <property type="entry name" value="NAD(P)-bd_dom_sf"/>
</dbReference>
<dbReference type="SMART" id="SM00822">
    <property type="entry name" value="PKS_KR"/>
    <property type="match status" value="1"/>
</dbReference>
<evidence type="ECO:0000313" key="3">
    <source>
        <dbReference type="EMBL" id="MET4578105.1"/>
    </source>
</evidence>
<dbReference type="GO" id="GO:0047015">
    <property type="term" value="F:3-hydroxy-2-methylbutyryl-CoA dehydrogenase activity"/>
    <property type="evidence" value="ECO:0007669"/>
    <property type="project" value="UniProtKB-EC"/>
</dbReference>
<dbReference type="PRINTS" id="PR00081">
    <property type="entry name" value="GDHRDH"/>
</dbReference>
<dbReference type="PANTHER" id="PTHR43658">
    <property type="entry name" value="SHORT-CHAIN DEHYDROGENASE/REDUCTASE"/>
    <property type="match status" value="1"/>
</dbReference>
<dbReference type="SUPFAM" id="SSF51735">
    <property type="entry name" value="NAD(P)-binding Rossmann-fold domains"/>
    <property type="match status" value="1"/>
</dbReference>
<protein>
    <submittedName>
        <fullName evidence="3">3-hydroxyacyl-CoA dehydrogenase/3-hydroxy-2-methylbutyryl-CoA dehydrogenase</fullName>
        <ecNumber evidence="3">1.1.1.178</ecNumber>
        <ecNumber evidence="3">1.1.1.35</ecNumber>
    </submittedName>
</protein>
<dbReference type="PRINTS" id="PR00080">
    <property type="entry name" value="SDRFAMILY"/>
</dbReference>
<dbReference type="InterPro" id="IPR057326">
    <property type="entry name" value="KR_dom"/>
</dbReference>
<accession>A0ABV2QAQ0</accession>
<proteinExistence type="predicted"/>
<dbReference type="EMBL" id="JBEPSH010000006">
    <property type="protein sequence ID" value="MET4578105.1"/>
    <property type="molecule type" value="Genomic_DNA"/>
</dbReference>
<evidence type="ECO:0000256" key="1">
    <source>
        <dbReference type="ARBA" id="ARBA00023002"/>
    </source>
</evidence>
<dbReference type="PROSITE" id="PS00061">
    <property type="entry name" value="ADH_SHORT"/>
    <property type="match status" value="1"/>
</dbReference>
<name>A0ABV2QAQ0_9BURK</name>
<evidence type="ECO:0000313" key="4">
    <source>
        <dbReference type="Proteomes" id="UP001549320"/>
    </source>
</evidence>
<feature type="domain" description="Ketoreductase" evidence="2">
    <location>
        <begin position="6"/>
        <end position="201"/>
    </location>
</feature>
<dbReference type="RefSeq" id="WP_354445070.1">
    <property type="nucleotide sequence ID" value="NZ_JBEPSH010000006.1"/>
</dbReference>
<dbReference type="PANTHER" id="PTHR43658:SF8">
    <property type="entry name" value="17-BETA-HYDROXYSTEROID DEHYDROGENASE 14-RELATED"/>
    <property type="match status" value="1"/>
</dbReference>
<keyword evidence="1 3" id="KW-0560">Oxidoreductase</keyword>
<gene>
    <name evidence="3" type="ORF">ABIE13_003221</name>
</gene>
<dbReference type="Gene3D" id="3.40.50.720">
    <property type="entry name" value="NAD(P)-binding Rossmann-like Domain"/>
    <property type="match status" value="1"/>
</dbReference>
<dbReference type="GO" id="GO:0003857">
    <property type="term" value="F:(3S)-3-hydroxyacyl-CoA dehydrogenase (NAD+) activity"/>
    <property type="evidence" value="ECO:0007669"/>
    <property type="project" value="UniProtKB-EC"/>
</dbReference>
<evidence type="ECO:0000259" key="2">
    <source>
        <dbReference type="SMART" id="SM00822"/>
    </source>
</evidence>
<sequence>MELKNKVIVISGAASGLGWGAARFAAEVKGARVVLLDRDGIQGRLRAAELDPERSIFVEADLADRAQVASALEAAISQFGSIDACFSFAGVVGPMRILDRSGKASALEDFERTVRINLVGTFNLLATCAEHMARNEPNAGGERGVLVAISSGAAFDGQVGQSAYSASKAGLVGLCLPAARELAPLGIRINSIAPGAFWTPMLASLPQRVVDDIASGFQFPKRFGEPEEIASLCCYIAENSYLNGECLRLDGAFRLPPR</sequence>
<dbReference type="InterPro" id="IPR020904">
    <property type="entry name" value="Sc_DH/Rdtase_CS"/>
</dbReference>
<dbReference type="Pfam" id="PF13561">
    <property type="entry name" value="adh_short_C2"/>
    <property type="match status" value="1"/>
</dbReference>
<organism evidence="3 4">
    <name type="scientific">Ottowia thiooxydans</name>
    <dbReference type="NCBI Taxonomy" id="219182"/>
    <lineage>
        <taxon>Bacteria</taxon>
        <taxon>Pseudomonadati</taxon>
        <taxon>Pseudomonadota</taxon>
        <taxon>Betaproteobacteria</taxon>
        <taxon>Burkholderiales</taxon>
        <taxon>Comamonadaceae</taxon>
        <taxon>Ottowia</taxon>
    </lineage>
</organism>
<keyword evidence="4" id="KW-1185">Reference proteome</keyword>